<name>A0A841L056_9FIRM</name>
<keyword evidence="3" id="KW-0378">Hydrolase</keyword>
<keyword evidence="3" id="KW-0645">Protease</keyword>
<dbReference type="GO" id="GO:0006508">
    <property type="term" value="P:proteolysis"/>
    <property type="evidence" value="ECO:0007669"/>
    <property type="project" value="UniProtKB-KW"/>
</dbReference>
<sequence length="181" mass="19901">MTAFFYILFGVGVLYSVITFLLGQLLDFVEVDIDFDDDGLFDAQVSPFKPMMIATFLTTFGGLGLIFQYKGQWHPIFIVVVALAGALALCAIIYFAVMVPLYKAQNTSAVAQSRVIGYRGKVTIPIREGKFGKITYIINGNTYSAPAKSFSGKEFQAGEEVLIIDIQKNVYYVDGTKKGGM</sequence>
<organism evidence="3 4">
    <name type="scientific">Anaerosolibacter carboniphilus</name>
    <dbReference type="NCBI Taxonomy" id="1417629"/>
    <lineage>
        <taxon>Bacteria</taxon>
        <taxon>Bacillati</taxon>
        <taxon>Bacillota</taxon>
        <taxon>Clostridia</taxon>
        <taxon>Peptostreptococcales</taxon>
        <taxon>Thermotaleaceae</taxon>
        <taxon>Anaerosolibacter</taxon>
    </lineage>
</organism>
<reference evidence="3 4" key="1">
    <citation type="submission" date="2020-08" db="EMBL/GenBank/DDBJ databases">
        <title>Genomic Encyclopedia of Type Strains, Phase IV (KMG-IV): sequencing the most valuable type-strain genomes for metagenomic binning, comparative biology and taxonomic classification.</title>
        <authorList>
            <person name="Goeker M."/>
        </authorList>
    </citation>
    <scope>NUCLEOTIDE SEQUENCE [LARGE SCALE GENOMIC DNA]</scope>
    <source>
        <strain evidence="3 4">DSM 103526</strain>
    </source>
</reference>
<dbReference type="InterPro" id="IPR012340">
    <property type="entry name" value="NA-bd_OB-fold"/>
</dbReference>
<dbReference type="Gene3D" id="2.40.50.140">
    <property type="entry name" value="Nucleic acid-binding proteins"/>
    <property type="match status" value="1"/>
</dbReference>
<evidence type="ECO:0000259" key="2">
    <source>
        <dbReference type="Pfam" id="PF25842"/>
    </source>
</evidence>
<keyword evidence="1" id="KW-0472">Membrane</keyword>
<dbReference type="InterPro" id="IPR058653">
    <property type="entry name" value="NfeD2_TM"/>
</dbReference>
<dbReference type="AlphaFoldDB" id="A0A841L056"/>
<feature type="transmembrane region" description="Helical" evidence="1">
    <location>
        <begin position="75"/>
        <end position="97"/>
    </location>
</feature>
<accession>A0A841L056</accession>
<keyword evidence="1" id="KW-1133">Transmembrane helix</keyword>
<keyword evidence="1" id="KW-0812">Transmembrane</keyword>
<feature type="transmembrane region" description="Helical" evidence="1">
    <location>
        <begin position="50"/>
        <end position="69"/>
    </location>
</feature>
<dbReference type="RefSeq" id="WP_184313985.1">
    <property type="nucleotide sequence ID" value="NZ_JACHEN010000061.1"/>
</dbReference>
<dbReference type="Pfam" id="PF25842">
    <property type="entry name" value="NfeD_TM"/>
    <property type="match status" value="1"/>
</dbReference>
<dbReference type="GO" id="GO:0008233">
    <property type="term" value="F:peptidase activity"/>
    <property type="evidence" value="ECO:0007669"/>
    <property type="project" value="UniProtKB-KW"/>
</dbReference>
<proteinExistence type="predicted"/>
<dbReference type="EMBL" id="JACHEN010000061">
    <property type="protein sequence ID" value="MBB6218997.1"/>
    <property type="molecule type" value="Genomic_DNA"/>
</dbReference>
<dbReference type="Proteomes" id="UP000579281">
    <property type="component" value="Unassembled WGS sequence"/>
</dbReference>
<feature type="transmembrane region" description="Helical" evidence="1">
    <location>
        <begin position="6"/>
        <end position="29"/>
    </location>
</feature>
<evidence type="ECO:0000313" key="4">
    <source>
        <dbReference type="Proteomes" id="UP000579281"/>
    </source>
</evidence>
<gene>
    <name evidence="3" type="ORF">HNQ80_005175</name>
</gene>
<feature type="domain" description="Membrane protein NfeD2 N-terminal transmembrane" evidence="2">
    <location>
        <begin position="2"/>
        <end position="106"/>
    </location>
</feature>
<evidence type="ECO:0000313" key="3">
    <source>
        <dbReference type="EMBL" id="MBB6218997.1"/>
    </source>
</evidence>
<protein>
    <submittedName>
        <fullName evidence="3">Membrane protein implicated in regulation of membrane protease activity</fullName>
    </submittedName>
</protein>
<comment type="caution">
    <text evidence="3">The sequence shown here is derived from an EMBL/GenBank/DDBJ whole genome shotgun (WGS) entry which is preliminary data.</text>
</comment>
<keyword evidence="4" id="KW-1185">Reference proteome</keyword>
<evidence type="ECO:0000256" key="1">
    <source>
        <dbReference type="SAM" id="Phobius"/>
    </source>
</evidence>